<keyword evidence="1" id="KW-0963">Cytoplasm</keyword>
<proteinExistence type="predicted"/>
<dbReference type="EMBL" id="JACHHU010000008">
    <property type="protein sequence ID" value="MBB6542866.1"/>
    <property type="molecule type" value="Genomic_DNA"/>
</dbReference>
<gene>
    <name evidence="3" type="ORF">HNQ55_001366</name>
</gene>
<keyword evidence="4" id="KW-1185">Reference proteome</keyword>
<dbReference type="Pfam" id="PF04957">
    <property type="entry name" value="RMF"/>
    <property type="match status" value="1"/>
</dbReference>
<evidence type="ECO:0000256" key="2">
    <source>
        <dbReference type="ARBA" id="ARBA00022845"/>
    </source>
</evidence>
<dbReference type="GO" id="GO:0006417">
    <property type="term" value="P:regulation of translation"/>
    <property type="evidence" value="ECO:0007669"/>
    <property type="project" value="UniProtKB-KW"/>
</dbReference>
<name>A0A7X0TT56_9GAMM</name>
<dbReference type="Gene3D" id="1.10.10.620">
    <property type="entry name" value="ribosome modulation factor like domain"/>
    <property type="match status" value="1"/>
</dbReference>
<dbReference type="Proteomes" id="UP000537141">
    <property type="component" value="Unassembled WGS sequence"/>
</dbReference>
<evidence type="ECO:0000256" key="1">
    <source>
        <dbReference type="ARBA" id="ARBA00022490"/>
    </source>
</evidence>
<reference evidence="3 4" key="1">
    <citation type="submission" date="2020-08" db="EMBL/GenBank/DDBJ databases">
        <title>Genomic Encyclopedia of Type Strains, Phase IV (KMG-IV): sequencing the most valuable type-strain genomes for metagenomic binning, comparative biology and taxonomic classification.</title>
        <authorList>
            <person name="Goeker M."/>
        </authorList>
    </citation>
    <scope>NUCLEOTIDE SEQUENCE [LARGE SCALE GENOMIC DNA]</scope>
    <source>
        <strain evidence="3 4">DSM 26287</strain>
    </source>
</reference>
<organism evidence="3 4">
    <name type="scientific">Thalassotalea piscium</name>
    <dbReference type="NCBI Taxonomy" id="1230533"/>
    <lineage>
        <taxon>Bacteria</taxon>
        <taxon>Pseudomonadati</taxon>
        <taxon>Pseudomonadota</taxon>
        <taxon>Gammaproteobacteria</taxon>
        <taxon>Alteromonadales</taxon>
        <taxon>Colwelliaceae</taxon>
        <taxon>Thalassotalea</taxon>
    </lineage>
</organism>
<evidence type="ECO:0000313" key="4">
    <source>
        <dbReference type="Proteomes" id="UP000537141"/>
    </source>
</evidence>
<protein>
    <submittedName>
        <fullName evidence="3">Ribosome modulation factor</fullName>
    </submittedName>
</protein>
<accession>A0A7X0TT56</accession>
<dbReference type="AlphaFoldDB" id="A0A7X0TT56"/>
<evidence type="ECO:0000313" key="3">
    <source>
        <dbReference type="EMBL" id="MBB6542866.1"/>
    </source>
</evidence>
<comment type="caution">
    <text evidence="3">The sequence shown here is derived from an EMBL/GenBank/DDBJ whole genome shotgun (WGS) entry which is preliminary data.</text>
</comment>
<dbReference type="NCBIfam" id="NF041886">
    <property type="entry name" value="Rmf_CrpP_fam"/>
    <property type="match status" value="1"/>
</dbReference>
<dbReference type="InterPro" id="IPR023200">
    <property type="entry name" value="RMF_sf"/>
</dbReference>
<dbReference type="InterPro" id="IPR007040">
    <property type="entry name" value="Ribosome_modulation_factor"/>
</dbReference>
<keyword evidence="2" id="KW-0810">Translation regulation</keyword>
<sequence>MKVRFTEITLQRDYESGQLAAIRGKHSDDCPFRLPGRRAAWQRGFRDTTYQSEAKTPQTAQKFAQRNVNELRNILKR</sequence>
<dbReference type="RefSeq" id="WP_350226571.1">
    <property type="nucleotide sequence ID" value="NZ_AP027362.1"/>
</dbReference>